<protein>
    <submittedName>
        <fullName evidence="2">Extracellular serine protease</fullName>
        <ecNumber evidence="2">3.4.21.-</ecNumber>
    </submittedName>
</protein>
<dbReference type="InterPro" id="IPR006315">
    <property type="entry name" value="OM_autotransptr_brl_dom"/>
</dbReference>
<dbReference type="Pfam" id="PF03797">
    <property type="entry name" value="Autotransporter"/>
    <property type="match status" value="1"/>
</dbReference>
<keyword evidence="3" id="KW-1185">Reference proteome</keyword>
<sequence>MKGRLQPSNSLLVITPKMLSIRSVKFNRKENLIRKQIYTLSSLLLIASPVSAESFVVPDASGQQTVSGQDIGIINAGATLTGGKPVIEWNGNATGKGITITNKGTIDGNKGRAIDTSGNTSGAFQLDNTGTITSSKSDAIRINNPFENGSFTINNSGSITSGGSQALDFDSATSSSANITINNNGGTITSSSSDGIRLGGGTIKITNSGTIKSTSSGDRAISFDTDENFDTLKSLTITNQTGGVIKGSGDALKIKSTATSTASAQVHIDNAGTITSNKDGQALDLGDITSTNAHVSITNRADATISAADNDAIKGGKSTIINNSGTISSSYADGKASSQKNSAIRIDGGDTGAFSATITNQSSGVISGAYHGIKASGLEDNLTVINQAGGKITGKNGSGVNSNGTGTVTNYGEITGSFDNAATFGDGDGIDFDKAGTISNYGTIKGLGSKGVKDGETKTSTSEAIAIGGGTIINGTADNTNALISGANNGILDDNSDNGDAFEALSVTNYGTITGLDGFGIKMVNSAGTFANTIINYGSITGTNFAVAMGNGDDTFVYQDGSSVTGNVDAEGGTDTFKLGEKAGAFDLSLLGNTATYQHFELLTFASESTWTLSGQSDFSGNTNITDSATVTLNNASLASSSVSISNGMLTGTGTVGSTVINNGGTIAPGSSVTPGTLNIKGTTDFKSGSTYLIYVTPPNNVSQLTATDEISIDSGAKVTIKAQNATYEKNKSYEIMRSDVGITGKFSNKIDTDAAFLKPVLDYQNKQINLTLVYDDASSFVSYADTPNQKSTASAVQSLGQNNPVFDAFIALKKADVATAYNAVSGEAQASTSSAITQQTSSLRTVVNTRIAARASSGRSSSSIAERRLRALSHIQLAYAEQVDYAQQVAYGQEKLHPKPINVFALANNLEKAPPSSSFWVQTYGGWNHTNGQTNAADIKSRVGGVVIGTDSMIGKQTRLGVFTGYSQSTYDVDARSSSGKIHTYDVGTYASTGWGAWSVNGALAYSLHHVNSTRHVTFSGFNENIKGDYHSGSFQTFGETRYRFTFSDVKIEPFLSAAYVHTGSANFTETGGSSALKVYDPQDDNYYTTLGSHLFNTTGFNGHNLTSYLTLGWQHAYGNLSSSSTMRFANSTAGSSFQVYGPAADRNTALLNVGFDYGLSKRSSITLDYGGKFSSHSTNSVVSGKFSMAF</sequence>
<dbReference type="GO" id="GO:0008233">
    <property type="term" value="F:peptidase activity"/>
    <property type="evidence" value="ECO:0007669"/>
    <property type="project" value="UniProtKB-KW"/>
</dbReference>
<reference evidence="2 3" key="1">
    <citation type="submission" date="2016-06" db="EMBL/GenBank/DDBJ databases">
        <authorList>
            <person name="Kjaerup R.B."/>
            <person name="Dalgaard T.S."/>
            <person name="Juul-Madsen H.R."/>
        </authorList>
    </citation>
    <scope>NUCLEOTIDE SEQUENCE [LARGE SCALE GENOMIC DNA]</scope>
    <source>
        <strain evidence="2 3">CECT 8886</strain>
    </source>
</reference>
<dbReference type="InterPro" id="IPR005546">
    <property type="entry name" value="Autotransporte_beta"/>
</dbReference>
<dbReference type="SUPFAM" id="SSF103515">
    <property type="entry name" value="Autotransporter"/>
    <property type="match status" value="1"/>
</dbReference>
<dbReference type="EC" id="3.4.21.-" evidence="2"/>
<keyword evidence="2" id="KW-0378">Hydrolase</keyword>
<evidence type="ECO:0000313" key="2">
    <source>
        <dbReference type="EMBL" id="SBS32585.1"/>
    </source>
</evidence>
<dbReference type="InterPro" id="IPR036709">
    <property type="entry name" value="Autotransporte_beta_dom_sf"/>
</dbReference>
<name>A0A1A8TH73_9GAMM</name>
<dbReference type="AlphaFoldDB" id="A0A1A8TH73"/>
<evidence type="ECO:0000259" key="1">
    <source>
        <dbReference type="PROSITE" id="PS51208"/>
    </source>
</evidence>
<dbReference type="STRING" id="1792290.MSP8886_02483"/>
<dbReference type="SMART" id="SM00869">
    <property type="entry name" value="Autotransporter"/>
    <property type="match status" value="1"/>
</dbReference>
<accession>A0A1A8TH73</accession>
<dbReference type="SUPFAM" id="SSF51126">
    <property type="entry name" value="Pectin lyase-like"/>
    <property type="match status" value="1"/>
</dbReference>
<dbReference type="PROSITE" id="PS51208">
    <property type="entry name" value="AUTOTRANSPORTER"/>
    <property type="match status" value="1"/>
</dbReference>
<dbReference type="Proteomes" id="UP000092544">
    <property type="component" value="Unassembled WGS sequence"/>
</dbReference>
<dbReference type="GO" id="GO:0019867">
    <property type="term" value="C:outer membrane"/>
    <property type="evidence" value="ECO:0007669"/>
    <property type="project" value="InterPro"/>
</dbReference>
<dbReference type="EMBL" id="FLOB01000005">
    <property type="protein sequence ID" value="SBS32585.1"/>
    <property type="molecule type" value="Genomic_DNA"/>
</dbReference>
<dbReference type="NCBIfam" id="TIGR01414">
    <property type="entry name" value="autotrans_barl"/>
    <property type="match status" value="1"/>
</dbReference>
<organism evidence="2 3">
    <name type="scientific">Marinomonas spartinae</name>
    <dbReference type="NCBI Taxonomy" id="1792290"/>
    <lineage>
        <taxon>Bacteria</taxon>
        <taxon>Pseudomonadati</taxon>
        <taxon>Pseudomonadota</taxon>
        <taxon>Gammaproteobacteria</taxon>
        <taxon>Oceanospirillales</taxon>
        <taxon>Oceanospirillaceae</taxon>
        <taxon>Marinomonas</taxon>
    </lineage>
</organism>
<feature type="domain" description="Autotransporter" evidence="1">
    <location>
        <begin position="913"/>
        <end position="1192"/>
    </location>
</feature>
<dbReference type="InterPro" id="IPR011050">
    <property type="entry name" value="Pectin_lyase_fold/virulence"/>
</dbReference>
<keyword evidence="2" id="KW-0645">Protease</keyword>
<proteinExistence type="predicted"/>
<gene>
    <name evidence="2" type="ORF">MSP8886_02483</name>
</gene>
<dbReference type="Gene3D" id="2.40.128.130">
    <property type="entry name" value="Autotransporter beta-domain"/>
    <property type="match status" value="1"/>
</dbReference>
<evidence type="ECO:0000313" key="3">
    <source>
        <dbReference type="Proteomes" id="UP000092544"/>
    </source>
</evidence>
<dbReference type="GO" id="GO:0006508">
    <property type="term" value="P:proteolysis"/>
    <property type="evidence" value="ECO:0007669"/>
    <property type="project" value="UniProtKB-KW"/>
</dbReference>